<dbReference type="EMBL" id="CVRI01000038">
    <property type="protein sequence ID" value="CRK93962.1"/>
    <property type="molecule type" value="Genomic_DNA"/>
</dbReference>
<keyword evidence="2" id="KW-1185">Reference proteome</keyword>
<name>A0A1J1I2H0_9DIPT</name>
<accession>A0A1J1I2H0</accession>
<reference evidence="1 2" key="1">
    <citation type="submission" date="2015-04" db="EMBL/GenBank/DDBJ databases">
        <authorList>
            <person name="Syromyatnikov M.Y."/>
            <person name="Popov V.N."/>
        </authorList>
    </citation>
    <scope>NUCLEOTIDE SEQUENCE [LARGE SCALE GENOMIC DNA]</scope>
</reference>
<proteinExistence type="predicted"/>
<evidence type="ECO:0000313" key="2">
    <source>
        <dbReference type="Proteomes" id="UP000183832"/>
    </source>
</evidence>
<organism evidence="1 2">
    <name type="scientific">Clunio marinus</name>
    <dbReference type="NCBI Taxonomy" id="568069"/>
    <lineage>
        <taxon>Eukaryota</taxon>
        <taxon>Metazoa</taxon>
        <taxon>Ecdysozoa</taxon>
        <taxon>Arthropoda</taxon>
        <taxon>Hexapoda</taxon>
        <taxon>Insecta</taxon>
        <taxon>Pterygota</taxon>
        <taxon>Neoptera</taxon>
        <taxon>Endopterygota</taxon>
        <taxon>Diptera</taxon>
        <taxon>Nematocera</taxon>
        <taxon>Chironomoidea</taxon>
        <taxon>Chironomidae</taxon>
        <taxon>Clunio</taxon>
    </lineage>
</organism>
<evidence type="ECO:0000313" key="1">
    <source>
        <dbReference type="EMBL" id="CRK93962.1"/>
    </source>
</evidence>
<dbReference type="Proteomes" id="UP000183832">
    <property type="component" value="Unassembled WGS sequence"/>
</dbReference>
<sequence>MNDWMLFIASRKTDEAGGSEAQCEIMFNVLNNSEFKSDNLTFGNMNIVLRLEKVNQSQVLDLFQKQIKELKTYDFCFLF</sequence>
<dbReference type="AlphaFoldDB" id="A0A1J1I2H0"/>
<gene>
    <name evidence="1" type="ORF">CLUMA_CG007488</name>
</gene>
<protein>
    <submittedName>
        <fullName evidence="1">CLUMA_CG007488, isoform A</fullName>
    </submittedName>
</protein>